<accession>A0A917U9Y4</accession>
<evidence type="ECO:0000313" key="3">
    <source>
        <dbReference type="Proteomes" id="UP000642070"/>
    </source>
</evidence>
<dbReference type="Gene3D" id="3.90.1150.10">
    <property type="entry name" value="Aspartate Aminotransferase, domain 1"/>
    <property type="match status" value="1"/>
</dbReference>
<dbReference type="SUPFAM" id="SSF53383">
    <property type="entry name" value="PLP-dependent transferases"/>
    <property type="match status" value="1"/>
</dbReference>
<dbReference type="Proteomes" id="UP000642070">
    <property type="component" value="Unassembled WGS sequence"/>
</dbReference>
<proteinExistence type="predicted"/>
<comment type="caution">
    <text evidence="2">The sequence shown here is derived from an EMBL/GenBank/DDBJ whole genome shotgun (WGS) entry which is preliminary data.</text>
</comment>
<dbReference type="InterPro" id="IPR053832">
    <property type="entry name" value="DUF6924"/>
</dbReference>
<organism evidence="2 3">
    <name type="scientific">Dactylosporangium sucinum</name>
    <dbReference type="NCBI Taxonomy" id="1424081"/>
    <lineage>
        <taxon>Bacteria</taxon>
        <taxon>Bacillati</taxon>
        <taxon>Actinomycetota</taxon>
        <taxon>Actinomycetes</taxon>
        <taxon>Micromonosporales</taxon>
        <taxon>Micromonosporaceae</taxon>
        <taxon>Dactylosporangium</taxon>
    </lineage>
</organism>
<dbReference type="AlphaFoldDB" id="A0A917U9Y4"/>
<dbReference type="EMBL" id="BMPI01000057">
    <property type="protein sequence ID" value="GGM68583.1"/>
    <property type="molecule type" value="Genomic_DNA"/>
</dbReference>
<dbReference type="InterPro" id="IPR015422">
    <property type="entry name" value="PyrdxlP-dep_Trfase_small"/>
</dbReference>
<dbReference type="InterPro" id="IPR015424">
    <property type="entry name" value="PyrdxlP-dep_Trfase"/>
</dbReference>
<dbReference type="Pfam" id="PF21962">
    <property type="entry name" value="DUF6924"/>
    <property type="match status" value="1"/>
</dbReference>
<reference evidence="2" key="2">
    <citation type="submission" date="2020-09" db="EMBL/GenBank/DDBJ databases">
        <authorList>
            <person name="Sun Q."/>
            <person name="Ohkuma M."/>
        </authorList>
    </citation>
    <scope>NUCLEOTIDE SEQUENCE</scope>
    <source>
        <strain evidence="2">JCM 19831</strain>
    </source>
</reference>
<feature type="domain" description="DUF6924" evidence="1">
    <location>
        <begin position="1"/>
        <end position="42"/>
    </location>
</feature>
<protein>
    <recommendedName>
        <fullName evidence="1">DUF6924 domain-containing protein</fullName>
    </recommendedName>
</protein>
<reference evidence="2" key="1">
    <citation type="journal article" date="2014" name="Int. J. Syst. Evol. Microbiol.">
        <title>Complete genome sequence of Corynebacterium casei LMG S-19264T (=DSM 44701T), isolated from a smear-ripened cheese.</title>
        <authorList>
            <consortium name="US DOE Joint Genome Institute (JGI-PGF)"/>
            <person name="Walter F."/>
            <person name="Albersmeier A."/>
            <person name="Kalinowski J."/>
            <person name="Ruckert C."/>
        </authorList>
    </citation>
    <scope>NUCLEOTIDE SEQUENCE</scope>
    <source>
        <strain evidence="2">JCM 19831</strain>
    </source>
</reference>
<evidence type="ECO:0000313" key="2">
    <source>
        <dbReference type="EMBL" id="GGM68583.1"/>
    </source>
</evidence>
<name>A0A917U9Y4_9ACTN</name>
<sequence length="108" mass="12093">MADAERKLIAVDLFDEPGRTFRLPTRWYADVSANLSIALAEVGYAVRSRHAQGSHIIAVDVADAERTRIALQAHRIRAAVTDTYARFGFHYFTTSDDVDRLRQALSEG</sequence>
<evidence type="ECO:0000259" key="1">
    <source>
        <dbReference type="Pfam" id="PF21962"/>
    </source>
</evidence>
<keyword evidence="3" id="KW-1185">Reference proteome</keyword>
<gene>
    <name evidence="2" type="ORF">GCM10007977_082940</name>
</gene>